<dbReference type="SUPFAM" id="SSF57667">
    <property type="entry name" value="beta-beta-alpha zinc fingers"/>
    <property type="match status" value="1"/>
</dbReference>
<name>A1C7Y6_ASPCL</name>
<organism evidence="9 10">
    <name type="scientific">Aspergillus clavatus (strain ATCC 1007 / CBS 513.65 / DSM 816 / NCTC 3887 / NRRL 1 / QM 1276 / 107)</name>
    <dbReference type="NCBI Taxonomy" id="344612"/>
    <lineage>
        <taxon>Eukaryota</taxon>
        <taxon>Fungi</taxon>
        <taxon>Dikarya</taxon>
        <taxon>Ascomycota</taxon>
        <taxon>Pezizomycotina</taxon>
        <taxon>Eurotiomycetes</taxon>
        <taxon>Eurotiomycetidae</taxon>
        <taxon>Eurotiales</taxon>
        <taxon>Aspergillaceae</taxon>
        <taxon>Aspergillus</taxon>
        <taxon>Aspergillus subgen. Fumigati</taxon>
    </lineage>
</organism>
<dbReference type="Proteomes" id="UP000006701">
    <property type="component" value="Unassembled WGS sequence"/>
</dbReference>
<dbReference type="InterPro" id="IPR036236">
    <property type="entry name" value="Znf_C2H2_sf"/>
</dbReference>
<dbReference type="PANTHER" id="PTHR24388">
    <property type="entry name" value="ZINC FINGER PROTEIN"/>
    <property type="match status" value="1"/>
</dbReference>
<proteinExistence type="predicted"/>
<dbReference type="Gene3D" id="3.30.160.60">
    <property type="entry name" value="Classic Zinc Finger"/>
    <property type="match status" value="2"/>
</dbReference>
<dbReference type="OMA" id="VKHIVCP"/>
<keyword evidence="5" id="KW-0862">Zinc</keyword>
<dbReference type="GO" id="GO:0000978">
    <property type="term" value="F:RNA polymerase II cis-regulatory region sequence-specific DNA binding"/>
    <property type="evidence" value="ECO:0007669"/>
    <property type="project" value="TreeGrafter"/>
</dbReference>
<reference evidence="9 10" key="1">
    <citation type="journal article" date="2008" name="PLoS Genet.">
        <title>Genomic islands in the pathogenic filamentous fungus Aspergillus fumigatus.</title>
        <authorList>
            <person name="Fedorova N.D."/>
            <person name="Khaldi N."/>
            <person name="Joardar V.S."/>
            <person name="Maiti R."/>
            <person name="Amedeo P."/>
            <person name="Anderson M.J."/>
            <person name="Crabtree J."/>
            <person name="Silva J.C."/>
            <person name="Badger J.H."/>
            <person name="Albarraq A."/>
            <person name="Angiuoli S."/>
            <person name="Bussey H."/>
            <person name="Bowyer P."/>
            <person name="Cotty P.J."/>
            <person name="Dyer P.S."/>
            <person name="Egan A."/>
            <person name="Galens K."/>
            <person name="Fraser-Liggett C.M."/>
            <person name="Haas B.J."/>
            <person name="Inman J.M."/>
            <person name="Kent R."/>
            <person name="Lemieux S."/>
            <person name="Malavazi I."/>
            <person name="Orvis J."/>
            <person name="Roemer T."/>
            <person name="Ronning C.M."/>
            <person name="Sundaram J.P."/>
            <person name="Sutton G."/>
            <person name="Turner G."/>
            <person name="Venter J.C."/>
            <person name="White O.R."/>
            <person name="Whitty B.R."/>
            <person name="Youngman P."/>
            <person name="Wolfe K.H."/>
            <person name="Goldman G.H."/>
            <person name="Wortman J.R."/>
            <person name="Jiang B."/>
            <person name="Denning D.W."/>
            <person name="Nierman W.C."/>
        </authorList>
    </citation>
    <scope>NUCLEOTIDE SEQUENCE [LARGE SCALE GENOMIC DNA]</scope>
    <source>
        <strain evidence="10">ATCC 1007 / CBS 513.65 / DSM 816 / NCTC 3887 / NRRL 1</strain>
    </source>
</reference>
<dbReference type="AlphaFoldDB" id="A1C7Y6"/>
<keyword evidence="4 7" id="KW-0863">Zinc-finger</keyword>
<evidence type="ECO:0000256" key="5">
    <source>
        <dbReference type="ARBA" id="ARBA00022833"/>
    </source>
</evidence>
<evidence type="ECO:0000256" key="4">
    <source>
        <dbReference type="ARBA" id="ARBA00022771"/>
    </source>
</evidence>
<evidence type="ECO:0000256" key="2">
    <source>
        <dbReference type="ARBA" id="ARBA00022723"/>
    </source>
</evidence>
<dbReference type="InterPro" id="IPR013087">
    <property type="entry name" value="Znf_C2H2_type"/>
</dbReference>
<dbReference type="PANTHER" id="PTHR24388:SF54">
    <property type="entry name" value="PROTEIN ESCARGOT"/>
    <property type="match status" value="1"/>
</dbReference>
<keyword evidence="6" id="KW-0539">Nucleus</keyword>
<dbReference type="GO" id="GO:0005634">
    <property type="term" value="C:nucleus"/>
    <property type="evidence" value="ECO:0007669"/>
    <property type="project" value="UniProtKB-SubCell"/>
</dbReference>
<dbReference type="KEGG" id="act:ACLA_075460"/>
<evidence type="ECO:0000256" key="1">
    <source>
        <dbReference type="ARBA" id="ARBA00004123"/>
    </source>
</evidence>
<dbReference type="GO" id="GO:0000981">
    <property type="term" value="F:DNA-binding transcription factor activity, RNA polymerase II-specific"/>
    <property type="evidence" value="ECO:0007669"/>
    <property type="project" value="TreeGrafter"/>
</dbReference>
<evidence type="ECO:0000313" key="10">
    <source>
        <dbReference type="Proteomes" id="UP000006701"/>
    </source>
</evidence>
<protein>
    <submittedName>
        <fullName evidence="9">C2H2 finger domain protein, putative</fullName>
    </submittedName>
</protein>
<dbReference type="RefSeq" id="XP_001275933.1">
    <property type="nucleotide sequence ID" value="XM_001275932.1"/>
</dbReference>
<dbReference type="SMART" id="SM00355">
    <property type="entry name" value="ZnF_C2H2"/>
    <property type="match status" value="5"/>
</dbReference>
<evidence type="ECO:0000259" key="8">
    <source>
        <dbReference type="PROSITE" id="PS50157"/>
    </source>
</evidence>
<accession>A1C7Y6</accession>
<dbReference type="InterPro" id="IPR050527">
    <property type="entry name" value="Snail/Krueppel_Znf"/>
</dbReference>
<dbReference type="GO" id="GO:0008270">
    <property type="term" value="F:zinc ion binding"/>
    <property type="evidence" value="ECO:0007669"/>
    <property type="project" value="UniProtKB-KW"/>
</dbReference>
<evidence type="ECO:0000256" key="7">
    <source>
        <dbReference type="PROSITE-ProRule" id="PRU00042"/>
    </source>
</evidence>
<evidence type="ECO:0000256" key="6">
    <source>
        <dbReference type="ARBA" id="ARBA00023242"/>
    </source>
</evidence>
<comment type="subcellular location">
    <subcellularLocation>
        <location evidence="1">Nucleus</location>
    </subcellularLocation>
</comment>
<sequence>MSGPATPRKTRCTFPNCPRLFDSVEEMKRHKRFTPEHEYCSRCDEDFQDEQRLLIHKIKSNKHIVCPICGIDFRSEGGRDVHIRQNHRAEQNLECYGCKAHFKSASSMMRHIEDDECPGITRARLLQEKSKKLIIKQALKVGEGSPMPIIPGPSDNDDIDGGVKVDPNPLEYDNREAMAHQPKLGEHDPTASVSAMLALKHWPQPPGRARAAVGAVPVELMAFSELAIVNGTRAQGWKGKEPLRAIQESAEQEENQGHRPFGVAATFDAGQTLRTLQSNWDATNFFNSYSGEYVCPCGARFNTMKEFEEHMIMKSQGGRGMQCPGCQKFFKTTAALVAHCESASTRCYINDNHQFGQIIDEMTGGLIQAAGYNPDGTVKYEAGKLDLTNATTIGVDASKFKR</sequence>
<evidence type="ECO:0000256" key="3">
    <source>
        <dbReference type="ARBA" id="ARBA00022737"/>
    </source>
</evidence>
<dbReference type="VEuPathDB" id="FungiDB:ACLA_075460"/>
<dbReference type="EMBL" id="DS027045">
    <property type="protein sequence ID" value="EAW14507.1"/>
    <property type="molecule type" value="Genomic_DNA"/>
</dbReference>
<feature type="domain" description="C2H2-type" evidence="8">
    <location>
        <begin position="64"/>
        <end position="92"/>
    </location>
</feature>
<keyword evidence="10" id="KW-1185">Reference proteome</keyword>
<dbReference type="eggNOG" id="ENOG502SAH5">
    <property type="taxonomic scope" value="Eukaryota"/>
</dbReference>
<dbReference type="HOGENOM" id="CLU_031491_2_0_1"/>
<evidence type="ECO:0000313" key="9">
    <source>
        <dbReference type="EMBL" id="EAW14507.1"/>
    </source>
</evidence>
<keyword evidence="2" id="KW-0479">Metal-binding</keyword>
<dbReference type="GeneID" id="4707676"/>
<dbReference type="OrthoDB" id="8117402at2759"/>
<keyword evidence="3" id="KW-0677">Repeat</keyword>
<dbReference type="Pfam" id="PF24666">
    <property type="entry name" value="zf-C2H2_fungi_2"/>
    <property type="match status" value="1"/>
</dbReference>
<gene>
    <name evidence="9" type="ORF">ACLA_075460</name>
</gene>
<dbReference type="PROSITE" id="PS50157">
    <property type="entry name" value="ZINC_FINGER_C2H2_2"/>
    <property type="match status" value="1"/>
</dbReference>
<dbReference type="PROSITE" id="PS00028">
    <property type="entry name" value="ZINC_FINGER_C2H2_1"/>
    <property type="match status" value="1"/>
</dbReference>